<protein>
    <submittedName>
        <fullName evidence="3">RCC1/BLIP-II protein</fullName>
    </submittedName>
</protein>
<gene>
    <name evidence="3" type="ORF">HYPBUDRAFT_148648</name>
</gene>
<dbReference type="RefSeq" id="XP_020075932.1">
    <property type="nucleotide sequence ID" value="XM_020220141.1"/>
</dbReference>
<reference evidence="4" key="1">
    <citation type="submission" date="2016-05" db="EMBL/GenBank/DDBJ databases">
        <title>Comparative genomics of biotechnologically important yeasts.</title>
        <authorList>
            <consortium name="DOE Joint Genome Institute"/>
            <person name="Riley R."/>
            <person name="Haridas S."/>
            <person name="Wolfe K.H."/>
            <person name="Lopes M.R."/>
            <person name="Hittinger C.T."/>
            <person name="Goker M."/>
            <person name="Salamov A."/>
            <person name="Wisecaver J."/>
            <person name="Long T.M."/>
            <person name="Aerts A.L."/>
            <person name="Barry K."/>
            <person name="Choi C."/>
            <person name="Clum A."/>
            <person name="Coughlan A.Y."/>
            <person name="Deshpande S."/>
            <person name="Douglass A.P."/>
            <person name="Hanson S.J."/>
            <person name="Klenk H.-P."/>
            <person name="Labutti K."/>
            <person name="Lapidus A."/>
            <person name="Lindquist E."/>
            <person name="Lipzen A."/>
            <person name="Meier-Kolthoff J.P."/>
            <person name="Ohm R.A."/>
            <person name="Otillar R.P."/>
            <person name="Pangilinan J."/>
            <person name="Peng Y."/>
            <person name="Rokas A."/>
            <person name="Rosa C.A."/>
            <person name="Scheuner C."/>
            <person name="Sibirny A.A."/>
            <person name="Slot J.C."/>
            <person name="Stielow J.B."/>
            <person name="Sun H."/>
            <person name="Kurtzman C.P."/>
            <person name="Blackwell M."/>
            <person name="Grigoriev I.V."/>
            <person name="Jeffries T.W."/>
        </authorList>
    </citation>
    <scope>NUCLEOTIDE SEQUENCE [LARGE SCALE GENOMIC DNA]</scope>
    <source>
        <strain evidence="4">NRRL Y-1933</strain>
    </source>
</reference>
<dbReference type="PANTHER" id="PTHR45982:SF3">
    <property type="entry name" value="F-BOX PROTEIN POF9"/>
    <property type="match status" value="1"/>
</dbReference>
<dbReference type="PANTHER" id="PTHR45982">
    <property type="entry name" value="REGULATOR OF CHROMOSOME CONDENSATION"/>
    <property type="match status" value="1"/>
</dbReference>
<dbReference type="PROSITE" id="PS50012">
    <property type="entry name" value="RCC1_3"/>
    <property type="match status" value="2"/>
</dbReference>
<dbReference type="Pfam" id="PF13540">
    <property type="entry name" value="RCC1_2"/>
    <property type="match status" value="1"/>
</dbReference>
<name>A0A1E4RIE3_9ASCO</name>
<evidence type="ECO:0000256" key="2">
    <source>
        <dbReference type="SAM" id="MobiDB-lite"/>
    </source>
</evidence>
<feature type="compositionally biased region" description="Polar residues" evidence="2">
    <location>
        <begin position="67"/>
        <end position="77"/>
    </location>
</feature>
<dbReference type="InterPro" id="IPR009091">
    <property type="entry name" value="RCC1/BLIP-II"/>
</dbReference>
<dbReference type="GeneID" id="30994691"/>
<feature type="compositionally biased region" description="Polar residues" evidence="2">
    <location>
        <begin position="146"/>
        <end position="158"/>
    </location>
</feature>
<evidence type="ECO:0000313" key="4">
    <source>
        <dbReference type="Proteomes" id="UP000095085"/>
    </source>
</evidence>
<proteinExistence type="predicted"/>
<keyword evidence="4" id="KW-1185">Reference proteome</keyword>
<dbReference type="InterPro" id="IPR000408">
    <property type="entry name" value="Reg_chr_condens"/>
</dbReference>
<dbReference type="GO" id="GO:0005085">
    <property type="term" value="F:guanyl-nucleotide exchange factor activity"/>
    <property type="evidence" value="ECO:0007669"/>
    <property type="project" value="TreeGrafter"/>
</dbReference>
<dbReference type="EMBL" id="KV454541">
    <property type="protein sequence ID" value="ODV66865.1"/>
    <property type="molecule type" value="Genomic_DNA"/>
</dbReference>
<feature type="repeat" description="RCC1" evidence="1">
    <location>
        <begin position="413"/>
        <end position="481"/>
    </location>
</feature>
<feature type="region of interest" description="Disordered" evidence="2">
    <location>
        <begin position="67"/>
        <end position="87"/>
    </location>
</feature>
<organism evidence="3 4">
    <name type="scientific">Hyphopichia burtonii NRRL Y-1933</name>
    <dbReference type="NCBI Taxonomy" id="984485"/>
    <lineage>
        <taxon>Eukaryota</taxon>
        <taxon>Fungi</taxon>
        <taxon>Dikarya</taxon>
        <taxon>Ascomycota</taxon>
        <taxon>Saccharomycotina</taxon>
        <taxon>Pichiomycetes</taxon>
        <taxon>Debaryomycetaceae</taxon>
        <taxon>Hyphopichia</taxon>
    </lineage>
</organism>
<dbReference type="InterPro" id="IPR051553">
    <property type="entry name" value="Ran_GTPase-activating"/>
</dbReference>
<evidence type="ECO:0000256" key="1">
    <source>
        <dbReference type="PROSITE-ProRule" id="PRU00235"/>
    </source>
</evidence>
<dbReference type="OrthoDB" id="61110at2759"/>
<feature type="repeat" description="RCC1" evidence="1">
    <location>
        <begin position="362"/>
        <end position="412"/>
    </location>
</feature>
<feature type="region of interest" description="Disordered" evidence="2">
    <location>
        <begin position="115"/>
        <end position="168"/>
    </location>
</feature>
<accession>A0A1E4RIE3</accession>
<dbReference type="GO" id="GO:0005737">
    <property type="term" value="C:cytoplasm"/>
    <property type="evidence" value="ECO:0007669"/>
    <property type="project" value="TreeGrafter"/>
</dbReference>
<dbReference type="SUPFAM" id="SSF50985">
    <property type="entry name" value="RCC1/BLIP-II"/>
    <property type="match status" value="1"/>
</dbReference>
<evidence type="ECO:0000313" key="3">
    <source>
        <dbReference type="EMBL" id="ODV66865.1"/>
    </source>
</evidence>
<dbReference type="STRING" id="984485.A0A1E4RIE3"/>
<dbReference type="Proteomes" id="UP000095085">
    <property type="component" value="Unassembled WGS sequence"/>
</dbReference>
<dbReference type="Gene3D" id="2.130.10.30">
    <property type="entry name" value="Regulator of chromosome condensation 1/beta-lactamase-inhibitor protein II"/>
    <property type="match status" value="2"/>
</dbReference>
<sequence>MGRLGYLIRDINQDHISIGGLTKNVHTATNVPNFNDFIISDISAGGFSFQILMNDGSLYHTGASWTDNGQLSKSTPGPMNKKDYKPPLNTSNLEIPFIANMSSRRLIRGPHILPAAPEARPSATPTRGVSPMPLQDQRYDRDVSPQPEQTRGPTSVNLTKPPEDLTFPSELQQPKIKETSFITRVHLPGQYQAGKIRALSSGRQHFIALDEDSNIFSWDTGTIDKTGCKIEFVNLPKEYIKKVSAGWNLSACYMSKVGIVVWYSREAVTKEEYENGLMKSIANHLVIPGTSSVIDFVALNDCILFINSHGKLFRFDLATQDYANGDVDRMTVNLPVEMDTFNSWLHQNDDNAKFSKITGCFNRFAVFTDGANILLGDKNDDDAEPTLIEELQKKNIIHIVMGDYHYMALTDTGNLLSWGTESAKCGCLGLGSKKEYCTREHLPYNDEQISTTRPALVKLPGDGKWLAVAAAGWHSSGLYIDHQDE</sequence>
<dbReference type="AlphaFoldDB" id="A0A1E4RIE3"/>